<evidence type="ECO:0000313" key="2">
    <source>
        <dbReference type="Proteomes" id="UP000789920"/>
    </source>
</evidence>
<sequence>MGRNKDLTEAECFTVEKLKKEGMSAAKIARILGRLDTSVKNCLKRLHLTDNSSYLKRKSSGRKPLVNKRYEHLIIRKAKEHKIGLKKIGDMFYGLTNHLSALTQMEKFEFGITKK</sequence>
<gene>
    <name evidence="1" type="ORF">RPERSI_LOCUS23745</name>
</gene>
<protein>
    <submittedName>
        <fullName evidence="1">4545_t:CDS:1</fullName>
    </submittedName>
</protein>
<feature type="non-terminal residue" evidence="1">
    <location>
        <position position="115"/>
    </location>
</feature>
<proteinExistence type="predicted"/>
<keyword evidence="2" id="KW-1185">Reference proteome</keyword>
<dbReference type="EMBL" id="CAJVQC010074834">
    <property type="protein sequence ID" value="CAG8813336.1"/>
    <property type="molecule type" value="Genomic_DNA"/>
</dbReference>
<organism evidence="1 2">
    <name type="scientific">Racocetra persica</name>
    <dbReference type="NCBI Taxonomy" id="160502"/>
    <lineage>
        <taxon>Eukaryota</taxon>
        <taxon>Fungi</taxon>
        <taxon>Fungi incertae sedis</taxon>
        <taxon>Mucoromycota</taxon>
        <taxon>Glomeromycotina</taxon>
        <taxon>Glomeromycetes</taxon>
        <taxon>Diversisporales</taxon>
        <taxon>Gigasporaceae</taxon>
        <taxon>Racocetra</taxon>
    </lineage>
</organism>
<evidence type="ECO:0000313" key="1">
    <source>
        <dbReference type="EMBL" id="CAG8813336.1"/>
    </source>
</evidence>
<comment type="caution">
    <text evidence="1">The sequence shown here is derived from an EMBL/GenBank/DDBJ whole genome shotgun (WGS) entry which is preliminary data.</text>
</comment>
<accession>A0ACA9RWT7</accession>
<dbReference type="Proteomes" id="UP000789920">
    <property type="component" value="Unassembled WGS sequence"/>
</dbReference>
<name>A0ACA9RWT7_9GLOM</name>
<reference evidence="1" key="1">
    <citation type="submission" date="2021-06" db="EMBL/GenBank/DDBJ databases">
        <authorList>
            <person name="Kallberg Y."/>
            <person name="Tangrot J."/>
            <person name="Rosling A."/>
        </authorList>
    </citation>
    <scope>NUCLEOTIDE SEQUENCE</scope>
    <source>
        <strain evidence="1">MA461A</strain>
    </source>
</reference>